<dbReference type="InterPro" id="IPR029057">
    <property type="entry name" value="PRTase-like"/>
</dbReference>
<evidence type="ECO:0000256" key="1">
    <source>
        <dbReference type="ARBA" id="ARBA00008007"/>
    </source>
</evidence>
<reference evidence="3 4" key="1">
    <citation type="submission" date="2016-10" db="EMBL/GenBank/DDBJ databases">
        <title>Arsenicibacter rosenii gen. nov., sp. nov., an efficient arsenic-methylating bacterium isolated from an arsenic-contaminated paddy soil.</title>
        <authorList>
            <person name="Huang K."/>
        </authorList>
    </citation>
    <scope>NUCLEOTIDE SEQUENCE [LARGE SCALE GENOMIC DNA]</scope>
    <source>
        <strain evidence="3 4">SM-1</strain>
    </source>
</reference>
<gene>
    <name evidence="3" type="ORF">BLX24_20645</name>
</gene>
<dbReference type="RefSeq" id="WP_071505108.1">
    <property type="nucleotide sequence ID" value="NZ_MORL01000014.1"/>
</dbReference>
<dbReference type="Pfam" id="PF00156">
    <property type="entry name" value="Pribosyltran"/>
    <property type="match status" value="1"/>
</dbReference>
<sequence length="232" mass="25781">MIRLLRQALIDFVDLLLPRSCLACLKTLETSEALLCTSCRLHLPETNLHVVPSVITKFTGKVPVDFSVSYLHFTKGGIAQKLIHQIKYRGKKEAARQLGYWYGKVLKSESDLIRESDLLIGVPLHTSRLKQRGYNQADWIAEGLSEALHIPFSTDLLKRHAFQGSQTKKSKVERWENVRSVFSVAANNRLSGQRVILVDDVLTTGATLEACAHTLLEAGCSSVAVITLAVTK</sequence>
<evidence type="ECO:0000259" key="2">
    <source>
        <dbReference type="Pfam" id="PF00156"/>
    </source>
</evidence>
<evidence type="ECO:0000313" key="3">
    <source>
        <dbReference type="EMBL" id="OIN57175.1"/>
    </source>
</evidence>
<dbReference type="EMBL" id="MORL01000014">
    <property type="protein sequence ID" value="OIN57175.1"/>
    <property type="molecule type" value="Genomic_DNA"/>
</dbReference>
<dbReference type="OrthoDB" id="9779910at2"/>
<evidence type="ECO:0000313" key="4">
    <source>
        <dbReference type="Proteomes" id="UP000181790"/>
    </source>
</evidence>
<keyword evidence="3" id="KW-0808">Transferase</keyword>
<dbReference type="AlphaFoldDB" id="A0A1S2VFW6"/>
<proteinExistence type="inferred from homology"/>
<comment type="similarity">
    <text evidence="1">Belongs to the ComF/GntX family.</text>
</comment>
<dbReference type="CDD" id="cd06223">
    <property type="entry name" value="PRTases_typeI"/>
    <property type="match status" value="1"/>
</dbReference>
<dbReference type="PANTHER" id="PTHR47505:SF1">
    <property type="entry name" value="DNA UTILIZATION PROTEIN YHGH"/>
    <property type="match status" value="1"/>
</dbReference>
<organism evidence="3 4">
    <name type="scientific">Arsenicibacter rosenii</name>
    <dbReference type="NCBI Taxonomy" id="1750698"/>
    <lineage>
        <taxon>Bacteria</taxon>
        <taxon>Pseudomonadati</taxon>
        <taxon>Bacteroidota</taxon>
        <taxon>Cytophagia</taxon>
        <taxon>Cytophagales</taxon>
        <taxon>Spirosomataceae</taxon>
        <taxon>Arsenicibacter</taxon>
    </lineage>
</organism>
<feature type="domain" description="Phosphoribosyltransferase" evidence="2">
    <location>
        <begin position="141"/>
        <end position="229"/>
    </location>
</feature>
<dbReference type="PANTHER" id="PTHR47505">
    <property type="entry name" value="DNA UTILIZATION PROTEIN YHGH"/>
    <property type="match status" value="1"/>
</dbReference>
<keyword evidence="3" id="KW-0328">Glycosyltransferase</keyword>
<dbReference type="InterPro" id="IPR051910">
    <property type="entry name" value="ComF/GntX_DNA_util-trans"/>
</dbReference>
<comment type="caution">
    <text evidence="3">The sequence shown here is derived from an EMBL/GenBank/DDBJ whole genome shotgun (WGS) entry which is preliminary data.</text>
</comment>
<accession>A0A1S2VFW6</accession>
<dbReference type="Gene3D" id="3.40.50.2020">
    <property type="match status" value="1"/>
</dbReference>
<name>A0A1S2VFW6_9BACT</name>
<keyword evidence="4" id="KW-1185">Reference proteome</keyword>
<dbReference type="GO" id="GO:0016757">
    <property type="term" value="F:glycosyltransferase activity"/>
    <property type="evidence" value="ECO:0007669"/>
    <property type="project" value="UniProtKB-KW"/>
</dbReference>
<protein>
    <submittedName>
        <fullName evidence="3">Phosphoribosyltransferase</fullName>
    </submittedName>
</protein>
<dbReference type="InterPro" id="IPR000836">
    <property type="entry name" value="PRTase_dom"/>
</dbReference>
<dbReference type="SUPFAM" id="SSF53271">
    <property type="entry name" value="PRTase-like"/>
    <property type="match status" value="1"/>
</dbReference>
<dbReference type="Proteomes" id="UP000181790">
    <property type="component" value="Unassembled WGS sequence"/>
</dbReference>